<accession>A0ACB9AM41</accession>
<evidence type="ECO:0000313" key="2">
    <source>
        <dbReference type="Proteomes" id="UP001055811"/>
    </source>
</evidence>
<sequence length="99" mass="11606">MIKLVCPKFDESVTFSGANMVLFHQCVMGQWRFQRYCLNRHQYLMISFHFLFLSSLAFHLHWNLIYPITVGHSVCCSSLILSQQEENEEISSFLLLVSD</sequence>
<dbReference type="EMBL" id="CM042015">
    <property type="protein sequence ID" value="KAI3710700.1"/>
    <property type="molecule type" value="Genomic_DNA"/>
</dbReference>
<organism evidence="1 2">
    <name type="scientific">Cichorium intybus</name>
    <name type="common">Chicory</name>
    <dbReference type="NCBI Taxonomy" id="13427"/>
    <lineage>
        <taxon>Eukaryota</taxon>
        <taxon>Viridiplantae</taxon>
        <taxon>Streptophyta</taxon>
        <taxon>Embryophyta</taxon>
        <taxon>Tracheophyta</taxon>
        <taxon>Spermatophyta</taxon>
        <taxon>Magnoliopsida</taxon>
        <taxon>eudicotyledons</taxon>
        <taxon>Gunneridae</taxon>
        <taxon>Pentapetalae</taxon>
        <taxon>asterids</taxon>
        <taxon>campanulids</taxon>
        <taxon>Asterales</taxon>
        <taxon>Asteraceae</taxon>
        <taxon>Cichorioideae</taxon>
        <taxon>Cichorieae</taxon>
        <taxon>Cichoriinae</taxon>
        <taxon>Cichorium</taxon>
    </lineage>
</organism>
<proteinExistence type="predicted"/>
<evidence type="ECO:0000313" key="1">
    <source>
        <dbReference type="EMBL" id="KAI3710700.1"/>
    </source>
</evidence>
<name>A0ACB9AM41_CICIN</name>
<gene>
    <name evidence="1" type="ORF">L2E82_40489</name>
</gene>
<protein>
    <submittedName>
        <fullName evidence="1">Uncharacterized protein</fullName>
    </submittedName>
</protein>
<dbReference type="Proteomes" id="UP001055811">
    <property type="component" value="Linkage Group LG07"/>
</dbReference>
<comment type="caution">
    <text evidence="1">The sequence shown here is derived from an EMBL/GenBank/DDBJ whole genome shotgun (WGS) entry which is preliminary data.</text>
</comment>
<keyword evidence="2" id="KW-1185">Reference proteome</keyword>
<reference evidence="2" key="1">
    <citation type="journal article" date="2022" name="Mol. Ecol. Resour.">
        <title>The genomes of chicory, endive, great burdock and yacon provide insights into Asteraceae palaeo-polyploidization history and plant inulin production.</title>
        <authorList>
            <person name="Fan W."/>
            <person name="Wang S."/>
            <person name="Wang H."/>
            <person name="Wang A."/>
            <person name="Jiang F."/>
            <person name="Liu H."/>
            <person name="Zhao H."/>
            <person name="Xu D."/>
            <person name="Zhang Y."/>
        </authorList>
    </citation>
    <scope>NUCLEOTIDE SEQUENCE [LARGE SCALE GENOMIC DNA]</scope>
    <source>
        <strain evidence="2">cv. Punajuju</strain>
    </source>
</reference>
<reference evidence="1 2" key="2">
    <citation type="journal article" date="2022" name="Mol. Ecol. Resour.">
        <title>The genomes of chicory, endive, great burdock and yacon provide insights into Asteraceae paleo-polyploidization history and plant inulin production.</title>
        <authorList>
            <person name="Fan W."/>
            <person name="Wang S."/>
            <person name="Wang H."/>
            <person name="Wang A."/>
            <person name="Jiang F."/>
            <person name="Liu H."/>
            <person name="Zhao H."/>
            <person name="Xu D."/>
            <person name="Zhang Y."/>
        </authorList>
    </citation>
    <scope>NUCLEOTIDE SEQUENCE [LARGE SCALE GENOMIC DNA]</scope>
    <source>
        <strain evidence="2">cv. Punajuju</strain>
        <tissue evidence="1">Leaves</tissue>
    </source>
</reference>